<feature type="region of interest" description="Disordered" evidence="2">
    <location>
        <begin position="593"/>
        <end position="612"/>
    </location>
</feature>
<protein>
    <submittedName>
        <fullName evidence="5">DUF2326 domain-containing protein</fullName>
    </submittedName>
</protein>
<dbReference type="InterPro" id="IPR046919">
    <property type="entry name" value="ABC-3C_CTD10"/>
</dbReference>
<dbReference type="InterPro" id="IPR027417">
    <property type="entry name" value="P-loop_NTPase"/>
</dbReference>
<sequence>MLRRLSANDPRFRRVDFSAGLNLLVADTTDISGDKDSRNGTGKSSMVELLHFLLGARADKRSLPARKALRKIAFSLELDWPSADGGLLTATRSGAHPEVVRLSQDIDADGSGHESLFDIDVAGPVDIPATRWTKLIEAELFGLRGEHPGLSGRTMLSFLIRRISSHAFNTPTRTYSQQSEADAATNLAYLLGLDWKLAGGYREISAREATRRQLRQAVNDPVWGRIVGSTAELRGQITIAEEEVRRLEEQIKAFRVVPQYEELKRRADEVDREIRALNSQDSIDQRNLADLQTAVRDTTDGDVRYLEPVYRELGILLGDQVKRRFDDVKDFHRSIVRNRQRYLAEEVDSIENRLADRATQRERLGAELQQVLRTLNEGGALEALTALQQALAQKQASVEALRHRYEAAQTLEASALEIKAKRLDLQRALKDDLDERATQTSEATVLFSEFAQRLYGSGRQAYLEFDAGPSSLRIVPHVDSDDSRGIGNMVIFCFDLTMAVVAHRHGRGPDFLVHDSHLFDGVDDRQLRDALELAAEVTEREGMQYIATLNSDDLEKAERRGTTRRARHCRCVWTTSTTTGDCSGSVSEVFRAPRLRPRRNRRRQPRRLRPRP</sequence>
<dbReference type="EMBL" id="JAGTPG010000002">
    <property type="protein sequence ID" value="MBR8642841.1"/>
    <property type="molecule type" value="Genomic_DNA"/>
</dbReference>
<dbReference type="Pfam" id="PF20275">
    <property type="entry name" value="CTD10"/>
    <property type="match status" value="1"/>
</dbReference>
<dbReference type="Pfam" id="PF10088">
    <property type="entry name" value="DUF2326"/>
    <property type="match status" value="1"/>
</dbReference>
<keyword evidence="1" id="KW-0175">Coiled coil</keyword>
<accession>A0A941J5L8</accession>
<evidence type="ECO:0000256" key="2">
    <source>
        <dbReference type="SAM" id="MobiDB-lite"/>
    </source>
</evidence>
<dbReference type="Proteomes" id="UP000682308">
    <property type="component" value="Unassembled WGS sequence"/>
</dbReference>
<proteinExistence type="predicted"/>
<gene>
    <name evidence="5" type="ORF">KEF29_34885</name>
</gene>
<organism evidence="5 6">
    <name type="scientific">Streptomyces tuirus</name>
    <dbReference type="NCBI Taxonomy" id="68278"/>
    <lineage>
        <taxon>Bacteria</taxon>
        <taxon>Bacillati</taxon>
        <taxon>Actinomycetota</taxon>
        <taxon>Actinomycetes</taxon>
        <taxon>Kitasatosporales</taxon>
        <taxon>Streptomycetaceae</taxon>
        <taxon>Streptomyces</taxon>
    </lineage>
</organism>
<comment type="caution">
    <text evidence="5">The sequence shown here is derived from an EMBL/GenBank/DDBJ whole genome shotgun (WGS) entry which is preliminary data.</text>
</comment>
<evidence type="ECO:0000313" key="5">
    <source>
        <dbReference type="EMBL" id="MBR8642841.1"/>
    </source>
</evidence>
<name>A0A941J5L8_9ACTN</name>
<keyword evidence="6" id="KW-1185">Reference proteome</keyword>
<evidence type="ECO:0000259" key="3">
    <source>
        <dbReference type="Pfam" id="PF10088"/>
    </source>
</evidence>
<evidence type="ECO:0000259" key="4">
    <source>
        <dbReference type="Pfam" id="PF20275"/>
    </source>
</evidence>
<feature type="domain" description="ABC-three component systems C-terminal" evidence="4">
    <location>
        <begin position="286"/>
        <end position="412"/>
    </location>
</feature>
<dbReference type="Gene3D" id="3.40.50.300">
    <property type="entry name" value="P-loop containing nucleotide triphosphate hydrolases"/>
    <property type="match status" value="1"/>
</dbReference>
<feature type="coiled-coil region" evidence="1">
    <location>
        <begin position="230"/>
        <end position="280"/>
    </location>
</feature>
<feature type="coiled-coil region" evidence="1">
    <location>
        <begin position="384"/>
        <end position="411"/>
    </location>
</feature>
<dbReference type="InterPro" id="IPR018760">
    <property type="entry name" value="DUF2326"/>
</dbReference>
<reference evidence="5 6" key="1">
    <citation type="submission" date="2021-04" db="EMBL/GenBank/DDBJ databases">
        <title>Characterization of the biosynthetic gene cluster of new lipopeptides with antitumor activity in the genome of the marine Streptomyces PHM034.</title>
        <authorList>
            <person name="Ceniceros A."/>
            <person name="Canedo L."/>
            <person name="Mendez C."/>
            <person name="Olano C."/>
            <person name="Schleissner C."/>
            <person name="Cuevas C."/>
            <person name="De La Calle F."/>
            <person name="Salas J.A."/>
        </authorList>
    </citation>
    <scope>NUCLEOTIDE SEQUENCE [LARGE SCALE GENOMIC DNA]</scope>
    <source>
        <strain evidence="5 6">PHM034</strain>
    </source>
</reference>
<feature type="domain" description="DUF2326" evidence="3">
    <location>
        <begin position="451"/>
        <end position="560"/>
    </location>
</feature>
<evidence type="ECO:0000256" key="1">
    <source>
        <dbReference type="SAM" id="Coils"/>
    </source>
</evidence>
<evidence type="ECO:0000313" key="6">
    <source>
        <dbReference type="Proteomes" id="UP000682308"/>
    </source>
</evidence>
<dbReference type="AlphaFoldDB" id="A0A941J5L8"/>